<name>A0A4Q1D1N3_9BACT</name>
<evidence type="ECO:0000313" key="8">
    <source>
        <dbReference type="Proteomes" id="UP000290545"/>
    </source>
</evidence>
<evidence type="ECO:0000256" key="2">
    <source>
        <dbReference type="ARBA" id="ARBA00022692"/>
    </source>
</evidence>
<keyword evidence="2 5" id="KW-0812">Transmembrane</keyword>
<keyword evidence="3 5" id="KW-1133">Transmembrane helix</keyword>
<dbReference type="AlphaFoldDB" id="A0A4Q1D1N3"/>
<evidence type="ECO:0000256" key="3">
    <source>
        <dbReference type="ARBA" id="ARBA00022989"/>
    </source>
</evidence>
<dbReference type="Pfam" id="PF07291">
    <property type="entry name" value="MauE"/>
    <property type="match status" value="1"/>
</dbReference>
<evidence type="ECO:0000313" key="7">
    <source>
        <dbReference type="EMBL" id="RXK81766.1"/>
    </source>
</evidence>
<evidence type="ECO:0000256" key="1">
    <source>
        <dbReference type="ARBA" id="ARBA00004141"/>
    </source>
</evidence>
<evidence type="ECO:0000256" key="5">
    <source>
        <dbReference type="SAM" id="Phobius"/>
    </source>
</evidence>
<dbReference type="GO" id="GO:0030416">
    <property type="term" value="P:methylamine metabolic process"/>
    <property type="evidence" value="ECO:0007669"/>
    <property type="project" value="InterPro"/>
</dbReference>
<comment type="caution">
    <text evidence="7">The sequence shown here is derived from an EMBL/GenBank/DDBJ whole genome shotgun (WGS) entry which is preliminary data.</text>
</comment>
<sequence>MRTSSLCAFALEALVLFFLSFYAYTAFSKFWDYRLFLVLARFQPGVGAIPMFLKIVFPLAEISLAILLLFSHLRKPVFYIIIISLSIILCYRLFLLVKGVHLPCVCGPLFRGLSEFQHLLFNAVLLVLALGAILLIRSSVTKSPRI</sequence>
<dbReference type="GO" id="GO:0016020">
    <property type="term" value="C:membrane"/>
    <property type="evidence" value="ECO:0007669"/>
    <property type="project" value="UniProtKB-SubCell"/>
</dbReference>
<feature type="transmembrane region" description="Helical" evidence="5">
    <location>
        <begin position="49"/>
        <end position="70"/>
    </location>
</feature>
<dbReference type="Proteomes" id="UP000290545">
    <property type="component" value="Unassembled WGS sequence"/>
</dbReference>
<keyword evidence="8" id="KW-1185">Reference proteome</keyword>
<dbReference type="EMBL" id="SDHZ01000003">
    <property type="protein sequence ID" value="RXK81766.1"/>
    <property type="molecule type" value="Genomic_DNA"/>
</dbReference>
<feature type="transmembrane region" description="Helical" evidence="5">
    <location>
        <begin position="116"/>
        <end position="136"/>
    </location>
</feature>
<dbReference type="InterPro" id="IPR009908">
    <property type="entry name" value="Methylamine_util_MauE"/>
</dbReference>
<reference evidence="7 8" key="1">
    <citation type="submission" date="2019-01" db="EMBL/GenBank/DDBJ databases">
        <title>Filimonas sp. strain TTM-71.</title>
        <authorList>
            <person name="Chen W.-M."/>
        </authorList>
    </citation>
    <scope>NUCLEOTIDE SEQUENCE [LARGE SCALE GENOMIC DNA]</scope>
    <source>
        <strain evidence="7 8">TTM-71</strain>
    </source>
</reference>
<protein>
    <recommendedName>
        <fullName evidence="6">Methylamine utilisation protein MauE domain-containing protein</fullName>
    </recommendedName>
</protein>
<evidence type="ECO:0000256" key="4">
    <source>
        <dbReference type="ARBA" id="ARBA00023136"/>
    </source>
</evidence>
<organism evidence="7 8">
    <name type="scientific">Filimonas effusa</name>
    <dbReference type="NCBI Taxonomy" id="2508721"/>
    <lineage>
        <taxon>Bacteria</taxon>
        <taxon>Pseudomonadati</taxon>
        <taxon>Bacteroidota</taxon>
        <taxon>Chitinophagia</taxon>
        <taxon>Chitinophagales</taxon>
        <taxon>Chitinophagaceae</taxon>
        <taxon>Filimonas</taxon>
    </lineage>
</organism>
<accession>A0A4Q1D1N3</accession>
<evidence type="ECO:0000259" key="6">
    <source>
        <dbReference type="Pfam" id="PF07291"/>
    </source>
</evidence>
<comment type="subcellular location">
    <subcellularLocation>
        <location evidence="1">Membrane</location>
        <topology evidence="1">Multi-pass membrane protein</topology>
    </subcellularLocation>
</comment>
<dbReference type="RefSeq" id="WP_129005163.1">
    <property type="nucleotide sequence ID" value="NZ_SDHZ01000003.1"/>
</dbReference>
<feature type="domain" description="Methylamine utilisation protein MauE" evidence="6">
    <location>
        <begin position="10"/>
        <end position="134"/>
    </location>
</feature>
<proteinExistence type="predicted"/>
<feature type="transmembrane region" description="Helical" evidence="5">
    <location>
        <begin position="77"/>
        <end position="96"/>
    </location>
</feature>
<keyword evidence="4 5" id="KW-0472">Membrane</keyword>
<gene>
    <name evidence="7" type="ORF">ESB13_18410</name>
</gene>